<sequence length="152" mass="17047">MQLNTSPPLHVLSFSVRTTLADLGKYGVTVPKQLYAEAALLGLLVTGPLRWRYLGADGRRDTVFTLQIGLPVERPAHPTEGILFSFEEWPAFYGLAQIHEGPWELLHETYGKGIEWLLHEGYTIGPEARESYLNVDLVVPAFHRTEVHIGIV</sequence>
<dbReference type="AlphaFoldDB" id="A0A4R8DP78"/>
<protein>
    <recommendedName>
        <fullName evidence="3">GyrI-like small molecule binding protein</fullName>
    </recommendedName>
</protein>
<dbReference type="EMBL" id="SODV01000001">
    <property type="protein sequence ID" value="TDW99525.1"/>
    <property type="molecule type" value="Genomic_DNA"/>
</dbReference>
<evidence type="ECO:0000313" key="2">
    <source>
        <dbReference type="Proteomes" id="UP000294498"/>
    </source>
</evidence>
<dbReference type="Gene3D" id="3.20.80.10">
    <property type="entry name" value="Regulatory factor, effector binding domain"/>
    <property type="match status" value="1"/>
</dbReference>
<dbReference type="RefSeq" id="WP_133990291.1">
    <property type="nucleotide sequence ID" value="NZ_SODV01000001.1"/>
</dbReference>
<proteinExistence type="predicted"/>
<evidence type="ECO:0008006" key="3">
    <source>
        <dbReference type="Google" id="ProtNLM"/>
    </source>
</evidence>
<accession>A0A4R8DP78</accession>
<dbReference type="Proteomes" id="UP000294498">
    <property type="component" value="Unassembled WGS sequence"/>
</dbReference>
<reference evidence="1 2" key="1">
    <citation type="submission" date="2019-03" db="EMBL/GenBank/DDBJ databases">
        <title>Genomic Encyclopedia of Type Strains, Phase IV (KMG-IV): sequencing the most valuable type-strain genomes for metagenomic binning, comparative biology and taxonomic classification.</title>
        <authorList>
            <person name="Goeker M."/>
        </authorList>
    </citation>
    <scope>NUCLEOTIDE SEQUENCE [LARGE SCALE GENOMIC DNA]</scope>
    <source>
        <strain evidence="1 2">DSM 100059</strain>
    </source>
</reference>
<dbReference type="OrthoDB" id="6003696at2"/>
<keyword evidence="2" id="KW-1185">Reference proteome</keyword>
<comment type="caution">
    <text evidence="1">The sequence shown here is derived from an EMBL/GenBank/DDBJ whole genome shotgun (WGS) entry which is preliminary data.</text>
</comment>
<organism evidence="1 2">
    <name type="scientific">Dinghuibacter silviterrae</name>
    <dbReference type="NCBI Taxonomy" id="1539049"/>
    <lineage>
        <taxon>Bacteria</taxon>
        <taxon>Pseudomonadati</taxon>
        <taxon>Bacteroidota</taxon>
        <taxon>Chitinophagia</taxon>
        <taxon>Chitinophagales</taxon>
        <taxon>Chitinophagaceae</taxon>
        <taxon>Dinghuibacter</taxon>
    </lineage>
</organism>
<evidence type="ECO:0000313" key="1">
    <source>
        <dbReference type="EMBL" id="TDW99525.1"/>
    </source>
</evidence>
<gene>
    <name evidence="1" type="ORF">EDB95_0535</name>
</gene>
<name>A0A4R8DP78_9BACT</name>
<dbReference type="InterPro" id="IPR011256">
    <property type="entry name" value="Reg_factor_effector_dom_sf"/>
</dbReference>